<organism evidence="2 3">
    <name type="scientific">Streptomyces alboflavus</name>
    <dbReference type="NCBI Taxonomy" id="67267"/>
    <lineage>
        <taxon>Bacteria</taxon>
        <taxon>Bacillati</taxon>
        <taxon>Actinomycetota</taxon>
        <taxon>Actinomycetes</taxon>
        <taxon>Kitasatosporales</taxon>
        <taxon>Streptomycetaceae</taxon>
        <taxon>Streptomyces</taxon>
    </lineage>
</organism>
<proteinExistence type="predicted"/>
<evidence type="ECO:0000313" key="3">
    <source>
        <dbReference type="Proteomes" id="UP000195880"/>
    </source>
</evidence>
<feature type="compositionally biased region" description="Low complexity" evidence="1">
    <location>
        <begin position="53"/>
        <end position="65"/>
    </location>
</feature>
<gene>
    <name evidence="2" type="ORF">SMD44_07932</name>
</gene>
<dbReference type="AlphaFoldDB" id="A0A1Z1WPU2"/>
<dbReference type="KEGG" id="salf:SMD44_07932"/>
<dbReference type="Proteomes" id="UP000195880">
    <property type="component" value="Chromosome"/>
</dbReference>
<sequence length="101" mass="10671">MTVATTAATTPTSSETRSPYTHRRSRSRPTSSVPKGWSRDGGRSLSARCTACSSRSTRGGTISTARTTAATIAAELQTRHARVERDALRVPAAARPVASAR</sequence>
<feature type="compositionally biased region" description="Low complexity" evidence="1">
    <location>
        <begin position="1"/>
        <end position="19"/>
    </location>
</feature>
<name>A0A1Z1WPU2_9ACTN</name>
<evidence type="ECO:0000313" key="2">
    <source>
        <dbReference type="EMBL" id="ARX88445.1"/>
    </source>
</evidence>
<reference evidence="2 3" key="1">
    <citation type="submission" date="2017-05" db="EMBL/GenBank/DDBJ databases">
        <title>Streptomyces alboflavus Genome sequencing and assembly.</title>
        <authorList>
            <person name="Wang Y."/>
            <person name="Du B."/>
            <person name="Ding Y."/>
            <person name="Liu H."/>
            <person name="Hou Q."/>
            <person name="Liu K."/>
            <person name="Wang C."/>
            <person name="Yao L."/>
        </authorList>
    </citation>
    <scope>NUCLEOTIDE SEQUENCE [LARGE SCALE GENOMIC DNA]</scope>
    <source>
        <strain evidence="2 3">MDJK44</strain>
    </source>
</reference>
<accession>A0A1Z1WPU2</accession>
<feature type="region of interest" description="Disordered" evidence="1">
    <location>
        <begin position="1"/>
        <end position="65"/>
    </location>
</feature>
<dbReference type="EMBL" id="CP021748">
    <property type="protein sequence ID" value="ARX88445.1"/>
    <property type="molecule type" value="Genomic_DNA"/>
</dbReference>
<keyword evidence="3" id="KW-1185">Reference proteome</keyword>
<evidence type="ECO:0000256" key="1">
    <source>
        <dbReference type="SAM" id="MobiDB-lite"/>
    </source>
</evidence>
<protein>
    <submittedName>
        <fullName evidence="2">Uncharacterized protein</fullName>
    </submittedName>
</protein>